<proteinExistence type="predicted"/>
<sequence>MLPKLGYSCQNNLLLCGIGFDAARHPFHLALWDDITKSSISKI</sequence>
<name>A0A0A8Z8W1_ARUDO</name>
<evidence type="ECO:0000313" key="1">
    <source>
        <dbReference type="EMBL" id="JAD35246.1"/>
    </source>
</evidence>
<organism evidence="1">
    <name type="scientific">Arundo donax</name>
    <name type="common">Giant reed</name>
    <name type="synonym">Donax arundinaceus</name>
    <dbReference type="NCBI Taxonomy" id="35708"/>
    <lineage>
        <taxon>Eukaryota</taxon>
        <taxon>Viridiplantae</taxon>
        <taxon>Streptophyta</taxon>
        <taxon>Embryophyta</taxon>
        <taxon>Tracheophyta</taxon>
        <taxon>Spermatophyta</taxon>
        <taxon>Magnoliopsida</taxon>
        <taxon>Liliopsida</taxon>
        <taxon>Poales</taxon>
        <taxon>Poaceae</taxon>
        <taxon>PACMAD clade</taxon>
        <taxon>Arundinoideae</taxon>
        <taxon>Arundineae</taxon>
        <taxon>Arundo</taxon>
    </lineage>
</organism>
<dbReference type="EMBL" id="GBRH01262649">
    <property type="protein sequence ID" value="JAD35246.1"/>
    <property type="molecule type" value="Transcribed_RNA"/>
</dbReference>
<accession>A0A0A8Z8W1</accession>
<protein>
    <submittedName>
        <fullName evidence="1">Uncharacterized protein</fullName>
    </submittedName>
</protein>
<dbReference type="AlphaFoldDB" id="A0A0A8Z8W1"/>
<reference evidence="1" key="1">
    <citation type="submission" date="2014-09" db="EMBL/GenBank/DDBJ databases">
        <authorList>
            <person name="Magalhaes I.L.F."/>
            <person name="Oliveira U."/>
            <person name="Santos F.R."/>
            <person name="Vidigal T.H.D.A."/>
            <person name="Brescovit A.D."/>
            <person name="Santos A.J."/>
        </authorList>
    </citation>
    <scope>NUCLEOTIDE SEQUENCE</scope>
    <source>
        <tissue evidence="1">Shoot tissue taken approximately 20 cm above the soil surface</tissue>
    </source>
</reference>
<reference evidence="1" key="2">
    <citation type="journal article" date="2015" name="Data Brief">
        <title>Shoot transcriptome of the giant reed, Arundo donax.</title>
        <authorList>
            <person name="Barrero R.A."/>
            <person name="Guerrero F.D."/>
            <person name="Moolhuijzen P."/>
            <person name="Goolsby J.A."/>
            <person name="Tidwell J."/>
            <person name="Bellgard S.E."/>
            <person name="Bellgard M.I."/>
        </authorList>
    </citation>
    <scope>NUCLEOTIDE SEQUENCE</scope>
    <source>
        <tissue evidence="1">Shoot tissue taken approximately 20 cm above the soil surface</tissue>
    </source>
</reference>